<evidence type="ECO:0000256" key="1">
    <source>
        <dbReference type="ARBA" id="ARBA00022598"/>
    </source>
</evidence>
<dbReference type="GO" id="GO:0005525">
    <property type="term" value="F:GTP binding"/>
    <property type="evidence" value="ECO:0007669"/>
    <property type="project" value="UniProtKB-KW"/>
</dbReference>
<keyword evidence="4" id="KW-0460">Magnesium</keyword>
<dbReference type="Pfam" id="PF01996">
    <property type="entry name" value="F420_ligase"/>
    <property type="match status" value="1"/>
</dbReference>
<evidence type="ECO:0000256" key="2">
    <source>
        <dbReference type="ARBA" id="ARBA00022723"/>
    </source>
</evidence>
<dbReference type="PANTHER" id="PTHR47917:SF1">
    <property type="entry name" value="COENZYME F420:L-GLUTAMATE LIGASE"/>
    <property type="match status" value="1"/>
</dbReference>
<dbReference type="GO" id="GO:0046872">
    <property type="term" value="F:metal ion binding"/>
    <property type="evidence" value="ECO:0007669"/>
    <property type="project" value="UniProtKB-KW"/>
</dbReference>
<evidence type="ECO:0000256" key="3">
    <source>
        <dbReference type="ARBA" id="ARBA00022741"/>
    </source>
</evidence>
<keyword evidence="7" id="KW-0464">Manganese</keyword>
<evidence type="ECO:0000313" key="9">
    <source>
        <dbReference type="EMBL" id="ABZ06277.1"/>
    </source>
</evidence>
<dbReference type="SUPFAM" id="SSF144010">
    <property type="entry name" value="CofE-like"/>
    <property type="match status" value="1"/>
</dbReference>
<dbReference type="InterPro" id="IPR002847">
    <property type="entry name" value="F420-0_gamma-glut_ligase-dom"/>
</dbReference>
<keyword evidence="1" id="KW-0436">Ligase</keyword>
<keyword evidence="2" id="KW-0479">Metal-binding</keyword>
<organism evidence="9">
    <name type="scientific">uncultured marine microorganism HF4000_008B14</name>
    <dbReference type="NCBI Taxonomy" id="455512"/>
    <lineage>
        <taxon>unclassified sequences</taxon>
        <taxon>environmental samples</taxon>
    </lineage>
</organism>
<dbReference type="AlphaFoldDB" id="B3T118"/>
<evidence type="ECO:0000256" key="7">
    <source>
        <dbReference type="ARBA" id="ARBA00023211"/>
    </source>
</evidence>
<dbReference type="InterPro" id="IPR008225">
    <property type="entry name" value="F420-0_g-glutamyl_ligase"/>
</dbReference>
<evidence type="ECO:0000256" key="4">
    <source>
        <dbReference type="ARBA" id="ARBA00022842"/>
    </source>
</evidence>
<name>B3T118_9ZZZZ</name>
<dbReference type="NCBIfam" id="TIGR01916">
    <property type="entry name" value="F420_cofE"/>
    <property type="match status" value="1"/>
</dbReference>
<evidence type="ECO:0000256" key="5">
    <source>
        <dbReference type="ARBA" id="ARBA00022958"/>
    </source>
</evidence>
<dbReference type="Gene3D" id="3.90.1660.10">
    <property type="entry name" value="CofE-like domain"/>
    <property type="match status" value="1"/>
</dbReference>
<feature type="domain" description="Coenzyme F420:L-glutamate ligase-like" evidence="8">
    <location>
        <begin position="50"/>
        <end position="265"/>
    </location>
</feature>
<reference evidence="9" key="1">
    <citation type="journal article" date="2008" name="ISME J.">
        <title>Genomic patterns of recombination, clonal divergence and environment in marine microbial populations.</title>
        <authorList>
            <person name="Konstantinidis K.T."/>
            <person name="Delong E.F."/>
        </authorList>
    </citation>
    <scope>NUCLEOTIDE SEQUENCE</scope>
</reference>
<keyword evidence="3" id="KW-0547">Nucleotide-binding</keyword>
<dbReference type="PANTHER" id="PTHR47917">
    <property type="match status" value="1"/>
</dbReference>
<dbReference type="EMBL" id="EU016571">
    <property type="protein sequence ID" value="ABZ06277.1"/>
    <property type="molecule type" value="Genomic_DNA"/>
</dbReference>
<sequence>MIPPEAETGHLPPEKSLPWHWGWRRAILGYNPVEVIAMPPEIRVIGVEGMPEVQPGDDLSGQMMDAADRQGTPIEAGDMLVVTQKVVSKTEGRVISLEGIEPSEMAIRITEGHRRDPRHTEMILRESARIVRMDRGVIISETHHGFQCANAGIDASNIPGSNTVALLPVDPDASARRVRDDVKSRLGIDVPVIISDTFGRPWRAAAVNVAIGVAGFNPCLSYVGQEDSHGNMMYTTVICVADELAAMAELVTGKVDNVPVSIIRGYPYEAMENASHEALLRSPDKDLFR</sequence>
<evidence type="ECO:0000259" key="8">
    <source>
        <dbReference type="Pfam" id="PF01996"/>
    </source>
</evidence>
<keyword evidence="6" id="KW-0342">GTP-binding</keyword>
<evidence type="ECO:0000256" key="6">
    <source>
        <dbReference type="ARBA" id="ARBA00023134"/>
    </source>
</evidence>
<proteinExistence type="predicted"/>
<dbReference type="GO" id="GO:0052618">
    <property type="term" value="F:coenzyme F420-0:L-glutamate ligase activity"/>
    <property type="evidence" value="ECO:0007669"/>
    <property type="project" value="TreeGrafter"/>
</dbReference>
<dbReference type="Gene3D" id="3.30.1330.100">
    <property type="entry name" value="CofE-like"/>
    <property type="match status" value="1"/>
</dbReference>
<protein>
    <recommendedName>
        <fullName evidence="8">Coenzyme F420:L-glutamate ligase-like domain-containing protein</fullName>
    </recommendedName>
</protein>
<gene>
    <name evidence="9" type="ORF">ALOHA_HF4000008B14ctg1g16</name>
</gene>
<accession>B3T118</accession>
<keyword evidence="5" id="KW-0630">Potassium</keyword>